<name>A0AA88R5Z6_9ASTE</name>
<gene>
    <name evidence="1" type="ORF">RJ640_025178</name>
</gene>
<accession>A0AA88R5Z6</accession>
<comment type="caution">
    <text evidence="1">The sequence shown here is derived from an EMBL/GenBank/DDBJ whole genome shotgun (WGS) entry which is preliminary data.</text>
</comment>
<proteinExistence type="predicted"/>
<evidence type="ECO:0000313" key="2">
    <source>
        <dbReference type="Proteomes" id="UP001187471"/>
    </source>
</evidence>
<dbReference type="SUPFAM" id="SSF54427">
    <property type="entry name" value="NTF2-like"/>
    <property type="match status" value="1"/>
</dbReference>
<dbReference type="InterPro" id="IPR032710">
    <property type="entry name" value="NTF2-like_dom_sf"/>
</dbReference>
<dbReference type="EMBL" id="JAVXUO010001390">
    <property type="protein sequence ID" value="KAK2982762.1"/>
    <property type="molecule type" value="Genomic_DNA"/>
</dbReference>
<organism evidence="1 2">
    <name type="scientific">Escallonia rubra</name>
    <dbReference type="NCBI Taxonomy" id="112253"/>
    <lineage>
        <taxon>Eukaryota</taxon>
        <taxon>Viridiplantae</taxon>
        <taxon>Streptophyta</taxon>
        <taxon>Embryophyta</taxon>
        <taxon>Tracheophyta</taxon>
        <taxon>Spermatophyta</taxon>
        <taxon>Magnoliopsida</taxon>
        <taxon>eudicotyledons</taxon>
        <taxon>Gunneridae</taxon>
        <taxon>Pentapetalae</taxon>
        <taxon>asterids</taxon>
        <taxon>campanulids</taxon>
        <taxon>Escalloniales</taxon>
        <taxon>Escalloniaceae</taxon>
        <taxon>Escallonia</taxon>
    </lineage>
</organism>
<dbReference type="PANTHER" id="PTHR33703">
    <property type="entry name" value="OS07G0691300 PROTEIN"/>
    <property type="match status" value="1"/>
</dbReference>
<dbReference type="PANTHER" id="PTHR33703:SF1">
    <property type="entry name" value="WOUND-INDUCED PROTEIN 1"/>
    <property type="match status" value="1"/>
</dbReference>
<evidence type="ECO:0000313" key="1">
    <source>
        <dbReference type="EMBL" id="KAK2982762.1"/>
    </source>
</evidence>
<dbReference type="Gene3D" id="3.10.450.50">
    <property type="match status" value="1"/>
</dbReference>
<dbReference type="AlphaFoldDB" id="A0AA88R5Z6"/>
<sequence>MASQNEEESNKMVVSALYEALSSRDVDTVHRLLAPAIERWFHGPHCHQQHMMRLLTGESSNFTSTSAHSPKQMTSSFIFRPLSIFALGSLVLVEGRDRSRNATWVHAWSVTEGIITHVREYFNTSVTVTRFEKPKTLLNSGSCRHVWESKLCDSMSVPGLILVL</sequence>
<keyword evidence="2" id="KW-1185">Reference proteome</keyword>
<dbReference type="Pfam" id="PF07107">
    <property type="entry name" value="WI12"/>
    <property type="match status" value="1"/>
</dbReference>
<protein>
    <recommendedName>
        <fullName evidence="3">Wound-induced protein 1</fullName>
    </recommendedName>
</protein>
<dbReference type="Proteomes" id="UP001187471">
    <property type="component" value="Unassembled WGS sequence"/>
</dbReference>
<dbReference type="InterPro" id="IPR009798">
    <property type="entry name" value="Wun1-like"/>
</dbReference>
<evidence type="ECO:0008006" key="3">
    <source>
        <dbReference type="Google" id="ProtNLM"/>
    </source>
</evidence>
<reference evidence="1" key="1">
    <citation type="submission" date="2022-12" db="EMBL/GenBank/DDBJ databases">
        <title>Draft genome assemblies for two species of Escallonia (Escalloniales).</title>
        <authorList>
            <person name="Chanderbali A."/>
            <person name="Dervinis C."/>
            <person name="Anghel I."/>
            <person name="Soltis D."/>
            <person name="Soltis P."/>
            <person name="Zapata F."/>
        </authorList>
    </citation>
    <scope>NUCLEOTIDE SEQUENCE</scope>
    <source>
        <strain evidence="1">UCBG92.1500</strain>
        <tissue evidence="1">Leaf</tissue>
    </source>
</reference>